<reference evidence="1" key="1">
    <citation type="journal article" date="2021" name="Open Biol.">
        <title>Shared evolutionary footprints suggest mitochondrial oxidative damage underlies multiple complex I losses in fungi.</title>
        <authorList>
            <person name="Schikora-Tamarit M.A."/>
            <person name="Marcet-Houben M."/>
            <person name="Nosek J."/>
            <person name="Gabaldon T."/>
        </authorList>
    </citation>
    <scope>NUCLEOTIDE SEQUENCE</scope>
    <source>
        <strain evidence="1">CBS6075</strain>
    </source>
</reference>
<protein>
    <submittedName>
        <fullName evidence="1">Uncharacterized protein</fullName>
    </submittedName>
</protein>
<name>A0A9P8SZV9_9ASCO</name>
<proteinExistence type="predicted"/>
<dbReference type="OrthoDB" id="10554183at2759"/>
<evidence type="ECO:0000313" key="1">
    <source>
        <dbReference type="EMBL" id="KAH3660514.1"/>
    </source>
</evidence>
<reference evidence="1" key="2">
    <citation type="submission" date="2021-01" db="EMBL/GenBank/DDBJ databases">
        <authorList>
            <person name="Schikora-Tamarit M.A."/>
        </authorList>
    </citation>
    <scope>NUCLEOTIDE SEQUENCE</scope>
    <source>
        <strain evidence="1">CBS6075</strain>
    </source>
</reference>
<keyword evidence="2" id="KW-1185">Reference proteome</keyword>
<gene>
    <name evidence="1" type="ORF">OGAPHI_007100</name>
</gene>
<dbReference type="Proteomes" id="UP000769157">
    <property type="component" value="Unassembled WGS sequence"/>
</dbReference>
<dbReference type="GeneID" id="70239064"/>
<dbReference type="RefSeq" id="XP_046058217.1">
    <property type="nucleotide sequence ID" value="XM_046208459.1"/>
</dbReference>
<comment type="caution">
    <text evidence="1">The sequence shown here is derived from an EMBL/GenBank/DDBJ whole genome shotgun (WGS) entry which is preliminary data.</text>
</comment>
<sequence length="109" mass="12432">MMVITSSEHPNSMDLIRVLDSRGSIGKKAMRWPKSVSFPFSSRASRMYSSSSAVKMEFCFGLSMKLNSITSSIPIALSIRIVYDRFCRWISGTVLEPISFRYAFLVYNR</sequence>
<dbReference type="AlphaFoldDB" id="A0A9P8SZV9"/>
<dbReference type="EMBL" id="JAEUBE010000504">
    <property type="protein sequence ID" value="KAH3660514.1"/>
    <property type="molecule type" value="Genomic_DNA"/>
</dbReference>
<evidence type="ECO:0000313" key="2">
    <source>
        <dbReference type="Proteomes" id="UP000769157"/>
    </source>
</evidence>
<accession>A0A9P8SZV9</accession>
<organism evidence="1 2">
    <name type="scientific">Ogataea philodendri</name>
    <dbReference type="NCBI Taxonomy" id="1378263"/>
    <lineage>
        <taxon>Eukaryota</taxon>
        <taxon>Fungi</taxon>
        <taxon>Dikarya</taxon>
        <taxon>Ascomycota</taxon>
        <taxon>Saccharomycotina</taxon>
        <taxon>Pichiomycetes</taxon>
        <taxon>Pichiales</taxon>
        <taxon>Pichiaceae</taxon>
        <taxon>Ogataea</taxon>
    </lineage>
</organism>